<sequence length="508" mass="55779">MTTAERRLPTATLPQRAPTRPRVETRPTVGRTVWGRRFARRLAVTDLVMIAAAGIGVHLAGFSGRSVERYGVGVGPVAMTVLFAAAWFAALSFTGTRRPLAIGFGPAEYKMVIRVSLAVFGAVALMSYLAAFPVPRGYMLLMLPIGLFSLLAGRYVWRRWLQARRDFGHYQSAVLAVGSRSTVTALVRDLQKMPRAGYRVVAVCLTDRHLMDVDETLDGLPVVGGVDDVKAAVRRSGADAVAVTASAEIDPSVVRKLSWDLEDTNAGLILAPALTDIAGPRVHTQPINGLPLIHVDRPTYRGANKVVKKSFDFLGTALILVLFSVPMLLIALAVKLTSDGPVFFRQSRVGLNGSMFKMVKFRTMVVDAESQLEELKRQRLAAETGEAGNDVLFKMKDDPRITRIGKILRRLSLDELPQLFNVLTGSMSLVGPRPPLADEVAQYESDARRRLLVRPGMTGLWQVSGRSDLSWDESVRLDSYYVENWSITGDLVILWKTARVMLSSDGAY</sequence>
<evidence type="ECO:0000259" key="10">
    <source>
        <dbReference type="Pfam" id="PF02397"/>
    </source>
</evidence>
<keyword evidence="4 9" id="KW-0812">Transmembrane</keyword>
<dbReference type="GO" id="GO:0016020">
    <property type="term" value="C:membrane"/>
    <property type="evidence" value="ECO:0007669"/>
    <property type="project" value="UniProtKB-SubCell"/>
</dbReference>
<dbReference type="Gene3D" id="3.40.50.720">
    <property type="entry name" value="NAD(P)-binding Rossmann-like Domain"/>
    <property type="match status" value="1"/>
</dbReference>
<feature type="domain" description="Bacterial sugar transferase" evidence="10">
    <location>
        <begin position="308"/>
        <end position="502"/>
    </location>
</feature>
<evidence type="ECO:0000256" key="6">
    <source>
        <dbReference type="ARBA" id="ARBA00023136"/>
    </source>
</evidence>
<proteinExistence type="inferred from homology"/>
<evidence type="ECO:0000313" key="11">
    <source>
        <dbReference type="EMBL" id="XCG62926.1"/>
    </source>
</evidence>
<reference evidence="11" key="1">
    <citation type="submission" date="2024-05" db="EMBL/GenBank/DDBJ databases">
        <authorList>
            <person name="Cai S.Y."/>
            <person name="Jin L.M."/>
            <person name="Li H.R."/>
        </authorList>
    </citation>
    <scope>NUCLEOTIDE SEQUENCE</scope>
    <source>
        <strain evidence="11">A5-74</strain>
    </source>
</reference>
<dbReference type="InterPro" id="IPR003362">
    <property type="entry name" value="Bact_transf"/>
</dbReference>
<feature type="coiled-coil region" evidence="7">
    <location>
        <begin position="358"/>
        <end position="385"/>
    </location>
</feature>
<evidence type="ECO:0000256" key="4">
    <source>
        <dbReference type="ARBA" id="ARBA00022692"/>
    </source>
</evidence>
<dbReference type="PANTHER" id="PTHR30576:SF10">
    <property type="entry name" value="SLL5057 PROTEIN"/>
    <property type="match status" value="1"/>
</dbReference>
<evidence type="ECO:0000256" key="3">
    <source>
        <dbReference type="ARBA" id="ARBA00022679"/>
    </source>
</evidence>
<accession>A0AAU8DNJ2</accession>
<feature type="transmembrane region" description="Helical" evidence="9">
    <location>
        <begin position="137"/>
        <end position="157"/>
    </location>
</feature>
<evidence type="ECO:0000256" key="7">
    <source>
        <dbReference type="SAM" id="Coils"/>
    </source>
</evidence>
<feature type="transmembrane region" description="Helical" evidence="9">
    <location>
        <begin position="311"/>
        <end position="334"/>
    </location>
</feature>
<keyword evidence="3 11" id="KW-0808">Transferase</keyword>
<feature type="transmembrane region" description="Helical" evidence="9">
    <location>
        <begin position="111"/>
        <end position="131"/>
    </location>
</feature>
<protein>
    <submittedName>
        <fullName evidence="11">Sugar transferase</fullName>
        <ecNumber evidence="11">2.7.8.-</ecNumber>
    </submittedName>
</protein>
<evidence type="ECO:0000256" key="5">
    <source>
        <dbReference type="ARBA" id="ARBA00022989"/>
    </source>
</evidence>
<dbReference type="RefSeq" id="WP_353648541.1">
    <property type="nucleotide sequence ID" value="NZ_CP159218.1"/>
</dbReference>
<dbReference type="NCBIfam" id="TIGR03025">
    <property type="entry name" value="EPS_sugtrans"/>
    <property type="match status" value="1"/>
</dbReference>
<gene>
    <name evidence="11" type="ORF">ABLG96_17150</name>
</gene>
<keyword evidence="5 9" id="KW-1133">Transmembrane helix</keyword>
<dbReference type="Pfam" id="PF02397">
    <property type="entry name" value="Bac_transf"/>
    <property type="match status" value="1"/>
</dbReference>
<evidence type="ECO:0000256" key="1">
    <source>
        <dbReference type="ARBA" id="ARBA00004141"/>
    </source>
</evidence>
<keyword evidence="7" id="KW-0175">Coiled coil</keyword>
<dbReference type="InterPro" id="IPR017475">
    <property type="entry name" value="EPS_sugar_tfrase"/>
</dbReference>
<name>A0AAU8DNJ2_9ACTN</name>
<evidence type="ECO:0000256" key="8">
    <source>
        <dbReference type="SAM" id="MobiDB-lite"/>
    </source>
</evidence>
<dbReference type="EC" id="2.7.8.-" evidence="11"/>
<comment type="similarity">
    <text evidence="2">Belongs to the bacterial sugar transferase family.</text>
</comment>
<dbReference type="EMBL" id="CP159218">
    <property type="protein sequence ID" value="XCG62926.1"/>
    <property type="molecule type" value="Genomic_DNA"/>
</dbReference>
<dbReference type="PANTHER" id="PTHR30576">
    <property type="entry name" value="COLANIC BIOSYNTHESIS UDP-GLUCOSE LIPID CARRIER TRANSFERASE"/>
    <property type="match status" value="1"/>
</dbReference>
<dbReference type="AlphaFoldDB" id="A0AAU8DNJ2"/>
<dbReference type="Pfam" id="PF13727">
    <property type="entry name" value="CoA_binding_3"/>
    <property type="match status" value="1"/>
</dbReference>
<dbReference type="GO" id="GO:0016780">
    <property type="term" value="F:phosphotransferase activity, for other substituted phosphate groups"/>
    <property type="evidence" value="ECO:0007669"/>
    <property type="project" value="TreeGrafter"/>
</dbReference>
<feature type="transmembrane region" description="Helical" evidence="9">
    <location>
        <begin position="70"/>
        <end position="90"/>
    </location>
</feature>
<feature type="region of interest" description="Disordered" evidence="8">
    <location>
        <begin position="1"/>
        <end position="25"/>
    </location>
</feature>
<evidence type="ECO:0000256" key="9">
    <source>
        <dbReference type="SAM" id="Phobius"/>
    </source>
</evidence>
<organism evidence="11">
    <name type="scientific">Nakamurella sp. A5-74</name>
    <dbReference type="NCBI Taxonomy" id="3158264"/>
    <lineage>
        <taxon>Bacteria</taxon>
        <taxon>Bacillati</taxon>
        <taxon>Actinomycetota</taxon>
        <taxon>Actinomycetes</taxon>
        <taxon>Nakamurellales</taxon>
        <taxon>Nakamurellaceae</taxon>
        <taxon>Nakamurella</taxon>
    </lineage>
</organism>
<feature type="transmembrane region" description="Helical" evidence="9">
    <location>
        <begin position="42"/>
        <end position="64"/>
    </location>
</feature>
<comment type="subcellular location">
    <subcellularLocation>
        <location evidence="1">Membrane</location>
        <topology evidence="1">Multi-pass membrane protein</topology>
    </subcellularLocation>
</comment>
<evidence type="ECO:0000256" key="2">
    <source>
        <dbReference type="ARBA" id="ARBA00006464"/>
    </source>
</evidence>
<keyword evidence="6 9" id="KW-0472">Membrane</keyword>